<dbReference type="InterPro" id="IPR029063">
    <property type="entry name" value="SAM-dependent_MTases_sf"/>
</dbReference>
<feature type="domain" description="Methyltransferase" evidence="5">
    <location>
        <begin position="96"/>
        <end position="200"/>
    </location>
</feature>
<keyword evidence="2" id="KW-0808">Transferase</keyword>
<dbReference type="SUPFAM" id="SSF53335">
    <property type="entry name" value="S-adenosyl-L-methionine-dependent methyltransferases"/>
    <property type="match status" value="1"/>
</dbReference>
<dbReference type="OMA" id="GRQIGTH"/>
<dbReference type="InterPro" id="IPR051654">
    <property type="entry name" value="Meroterpenoid_MTases"/>
</dbReference>
<sequence>MVREKRSYDITELRAQIYWDLPSDIGPIRQLLEDYSGIQPNEVDGHILAIREKLWRIKPYGCIGRFRFLQLDFALDPRYQHAVSLLKKRFSSTTFLDLGCCVGQVLRQLAHDGVGTNRLFGTDVEPRFMEVGYELFNDRKKLRSMFVAGDIFAEGESPAADPLRLLDGKMTIVHAASFFHLFGWEEQVRAAKRVVRLMKPRDQNAFIFGRQVGCDDPSTQLEGTRFLHNAESWQRLWDVVGVETGTRWRTEFDIIPDDPSSATKVTDDSSEMEGINRVRFGVYRV</sequence>
<dbReference type="Gene3D" id="3.40.50.150">
    <property type="entry name" value="Vaccinia Virus protein VP39"/>
    <property type="match status" value="1"/>
</dbReference>
<evidence type="ECO:0000256" key="4">
    <source>
        <dbReference type="ARBA" id="ARBA00038314"/>
    </source>
</evidence>
<dbReference type="CDD" id="cd02440">
    <property type="entry name" value="AdoMet_MTases"/>
    <property type="match status" value="1"/>
</dbReference>
<dbReference type="eggNOG" id="ENOG502S9MA">
    <property type="taxonomic scope" value="Eukaryota"/>
</dbReference>
<dbReference type="HOGENOM" id="CLU_051542_0_1_1"/>
<dbReference type="Pfam" id="PF13649">
    <property type="entry name" value="Methyltransf_25"/>
    <property type="match status" value="1"/>
</dbReference>
<evidence type="ECO:0000313" key="6">
    <source>
        <dbReference type="EMBL" id="ETS73553.1"/>
    </source>
</evidence>
<dbReference type="GO" id="GO:0016740">
    <property type="term" value="F:transferase activity"/>
    <property type="evidence" value="ECO:0007669"/>
    <property type="project" value="UniProtKB-KW"/>
</dbReference>
<protein>
    <recommendedName>
        <fullName evidence="5">Methyltransferase domain-containing protein</fullName>
    </recommendedName>
</protein>
<dbReference type="Proteomes" id="UP000030651">
    <property type="component" value="Unassembled WGS sequence"/>
</dbReference>
<dbReference type="InParanoid" id="W3WI37"/>
<dbReference type="AlphaFoldDB" id="W3WI37"/>
<proteinExistence type="inferred from homology"/>
<dbReference type="GeneID" id="19279512"/>
<reference evidence="7" key="1">
    <citation type="journal article" date="2015" name="BMC Genomics">
        <title>Genomic and transcriptomic analysis of the endophytic fungus Pestalotiopsis fici reveals its lifestyle and high potential for synthesis of natural products.</title>
        <authorList>
            <person name="Wang X."/>
            <person name="Zhang X."/>
            <person name="Liu L."/>
            <person name="Xiang M."/>
            <person name="Wang W."/>
            <person name="Sun X."/>
            <person name="Che Y."/>
            <person name="Guo L."/>
            <person name="Liu G."/>
            <person name="Guo L."/>
            <person name="Wang C."/>
            <person name="Yin W.B."/>
            <person name="Stadler M."/>
            <person name="Zhang X."/>
            <person name="Liu X."/>
        </authorList>
    </citation>
    <scope>NUCLEOTIDE SEQUENCE [LARGE SCALE GENOMIC DNA]</scope>
    <source>
        <strain evidence="7">W106-1 / CGMCC3.15140</strain>
    </source>
</reference>
<comment type="pathway">
    <text evidence="1">Secondary metabolite biosynthesis.</text>
</comment>
<comment type="similarity">
    <text evidence="4">Belongs to the class I-like SAM-binding methyltransferase superfamily.</text>
</comment>
<dbReference type="PANTHER" id="PTHR35897:SF1">
    <property type="entry name" value="METHYLTRANSFERASE AUSD"/>
    <property type="match status" value="1"/>
</dbReference>
<dbReference type="PANTHER" id="PTHR35897">
    <property type="entry name" value="METHYLTRANSFERASE AUSD"/>
    <property type="match status" value="1"/>
</dbReference>
<evidence type="ECO:0000256" key="2">
    <source>
        <dbReference type="ARBA" id="ARBA00022679"/>
    </source>
</evidence>
<evidence type="ECO:0000256" key="1">
    <source>
        <dbReference type="ARBA" id="ARBA00005179"/>
    </source>
</evidence>
<gene>
    <name evidence="6" type="ORF">PFICI_14499</name>
</gene>
<evidence type="ECO:0000313" key="7">
    <source>
        <dbReference type="Proteomes" id="UP000030651"/>
    </source>
</evidence>
<dbReference type="EMBL" id="KI912121">
    <property type="protein sequence ID" value="ETS73553.1"/>
    <property type="molecule type" value="Genomic_DNA"/>
</dbReference>
<dbReference type="KEGG" id="pfy:PFICI_14499"/>
<keyword evidence="7" id="KW-1185">Reference proteome</keyword>
<evidence type="ECO:0000256" key="3">
    <source>
        <dbReference type="ARBA" id="ARBA00022691"/>
    </source>
</evidence>
<evidence type="ECO:0000259" key="5">
    <source>
        <dbReference type="Pfam" id="PF13649"/>
    </source>
</evidence>
<accession>W3WI37</accession>
<keyword evidence="3" id="KW-0949">S-adenosyl-L-methionine</keyword>
<name>W3WI37_PESFW</name>
<dbReference type="OrthoDB" id="2094832at2759"/>
<organism evidence="6 7">
    <name type="scientific">Pestalotiopsis fici (strain W106-1 / CGMCC3.15140)</name>
    <dbReference type="NCBI Taxonomy" id="1229662"/>
    <lineage>
        <taxon>Eukaryota</taxon>
        <taxon>Fungi</taxon>
        <taxon>Dikarya</taxon>
        <taxon>Ascomycota</taxon>
        <taxon>Pezizomycotina</taxon>
        <taxon>Sordariomycetes</taxon>
        <taxon>Xylariomycetidae</taxon>
        <taxon>Amphisphaeriales</taxon>
        <taxon>Sporocadaceae</taxon>
        <taxon>Pestalotiopsis</taxon>
    </lineage>
</organism>
<dbReference type="InterPro" id="IPR041698">
    <property type="entry name" value="Methyltransf_25"/>
</dbReference>
<dbReference type="RefSeq" id="XP_007841271.1">
    <property type="nucleotide sequence ID" value="XM_007843080.1"/>
</dbReference>